<dbReference type="PANTHER" id="PTHR38035:SF1">
    <property type="entry name" value="ANCILLARY SECYEG TRANSLOCON SUBUNIT"/>
    <property type="match status" value="1"/>
</dbReference>
<dbReference type="InterPro" id="IPR018704">
    <property type="entry name" value="SecYEG/CpoB_TPR"/>
</dbReference>
<dbReference type="PANTHER" id="PTHR38035">
    <property type="entry name" value="UPF0070 PROTEIN YFGM"/>
    <property type="match status" value="1"/>
</dbReference>
<evidence type="ECO:0000256" key="7">
    <source>
        <dbReference type="ARBA" id="ARBA00023186"/>
    </source>
</evidence>
<evidence type="ECO:0000256" key="5">
    <source>
        <dbReference type="ARBA" id="ARBA00022989"/>
    </source>
</evidence>
<evidence type="ECO:0000256" key="1">
    <source>
        <dbReference type="ARBA" id="ARBA00004167"/>
    </source>
</evidence>
<evidence type="ECO:0000259" key="8">
    <source>
        <dbReference type="Pfam" id="PF09976"/>
    </source>
</evidence>
<evidence type="ECO:0000313" key="9">
    <source>
        <dbReference type="EMBL" id="XBO41312.1"/>
    </source>
</evidence>
<name>A0AAU7JLL5_9HYPH</name>
<gene>
    <name evidence="9" type="ORF">ABEG18_11315</name>
</gene>
<feature type="domain" description="Ancillary SecYEG translocon subunit/Cell division coordinator CpoB TPR" evidence="8">
    <location>
        <begin position="19"/>
        <end position="192"/>
    </location>
</feature>
<reference evidence="9" key="1">
    <citation type="submission" date="2024-05" db="EMBL/GenBank/DDBJ databases">
        <authorList>
            <person name="Kim S."/>
            <person name="Heo J."/>
            <person name="Choi H."/>
            <person name="Choi Y."/>
            <person name="Kwon S.-W."/>
            <person name="Kim Y."/>
        </authorList>
    </citation>
    <scope>NUCLEOTIDE SEQUENCE</scope>
    <source>
        <strain evidence="9">KACC 23698</strain>
    </source>
</reference>
<dbReference type="RefSeq" id="WP_406858163.1">
    <property type="nucleotide sequence ID" value="NZ_CP157484.1"/>
</dbReference>
<evidence type="ECO:0000256" key="4">
    <source>
        <dbReference type="ARBA" id="ARBA00022692"/>
    </source>
</evidence>
<proteinExistence type="predicted"/>
<evidence type="ECO:0000256" key="6">
    <source>
        <dbReference type="ARBA" id="ARBA00023136"/>
    </source>
</evidence>
<keyword evidence="6" id="KW-0472">Membrane</keyword>
<comment type="subcellular location">
    <subcellularLocation>
        <location evidence="2">Cell membrane</location>
    </subcellularLocation>
    <subcellularLocation>
        <location evidence="1">Membrane</location>
        <topology evidence="1">Single-pass membrane protein</topology>
    </subcellularLocation>
</comment>
<keyword evidence="4" id="KW-0812">Transmembrane</keyword>
<protein>
    <submittedName>
        <fullName evidence="9">Tetratricopeptide repeat protein</fullName>
    </submittedName>
</protein>
<organism evidence="9">
    <name type="scientific">Alsobacter sp. KACC 23698</name>
    <dbReference type="NCBI Taxonomy" id="3149229"/>
    <lineage>
        <taxon>Bacteria</taxon>
        <taxon>Pseudomonadati</taxon>
        <taxon>Pseudomonadota</taxon>
        <taxon>Alphaproteobacteria</taxon>
        <taxon>Hyphomicrobiales</taxon>
        <taxon>Alsobacteraceae</taxon>
        <taxon>Alsobacter</taxon>
    </lineage>
</organism>
<evidence type="ECO:0000256" key="3">
    <source>
        <dbReference type="ARBA" id="ARBA00022475"/>
    </source>
</evidence>
<accession>A0AAU7JLL5</accession>
<dbReference type="AlphaFoldDB" id="A0AAU7JLL5"/>
<dbReference type="Pfam" id="PF09976">
    <property type="entry name" value="TPR_21"/>
    <property type="match status" value="1"/>
</dbReference>
<keyword evidence="3" id="KW-1003">Cell membrane</keyword>
<dbReference type="InterPro" id="IPR026039">
    <property type="entry name" value="YfgM"/>
</dbReference>
<keyword evidence="5" id="KW-1133">Transmembrane helix</keyword>
<evidence type="ECO:0000256" key="2">
    <source>
        <dbReference type="ARBA" id="ARBA00004236"/>
    </source>
</evidence>
<dbReference type="EMBL" id="CP157484">
    <property type="protein sequence ID" value="XBO41312.1"/>
    <property type="molecule type" value="Genomic_DNA"/>
</dbReference>
<sequence>MADIFREIDEDVRRDKAIEFWKKHNGALIGVALLAVAATGGWRAYEYWQSQRAEAAGARFEAAIETSRAGNADEAEKEFADIAKDSTAGYQKLARFREAAEQAKQSAADGVKTYDALAADTSVAPVLRDLARLRAAMLVVDTAPADEVKSRLQPLLAAGNPWGANARELLGLSALKAGDYEAAGKAFDEIVTDRTAPPSLKQRADLLLGIVRAGPVKPAS</sequence>
<dbReference type="GO" id="GO:0005886">
    <property type="term" value="C:plasma membrane"/>
    <property type="evidence" value="ECO:0007669"/>
    <property type="project" value="UniProtKB-SubCell"/>
</dbReference>
<keyword evidence="7" id="KW-0143">Chaperone</keyword>
<dbReference type="GO" id="GO:0044877">
    <property type="term" value="F:protein-containing complex binding"/>
    <property type="evidence" value="ECO:0007669"/>
    <property type="project" value="InterPro"/>
</dbReference>